<dbReference type="Proteomes" id="UP000309594">
    <property type="component" value="Unassembled WGS sequence"/>
</dbReference>
<dbReference type="SUPFAM" id="SSF51445">
    <property type="entry name" value="(Trans)glycosidases"/>
    <property type="match status" value="1"/>
</dbReference>
<dbReference type="Proteomes" id="UP000291117">
    <property type="component" value="Unassembled WGS sequence"/>
</dbReference>
<feature type="chain" id="PRO_5040597744" description="Alpha-galactosidase" evidence="6">
    <location>
        <begin position="22"/>
        <end position="409"/>
    </location>
</feature>
<evidence type="ECO:0000259" key="7">
    <source>
        <dbReference type="Pfam" id="PF17801"/>
    </source>
</evidence>
<comment type="similarity">
    <text evidence="1 5">Belongs to the glycosyl hydrolase 27 family.</text>
</comment>
<dbReference type="PROSITE" id="PS00512">
    <property type="entry name" value="ALPHA_GALACTOSIDASE"/>
    <property type="match status" value="1"/>
</dbReference>
<dbReference type="InterPro" id="IPR002241">
    <property type="entry name" value="Glyco_hydro_27"/>
</dbReference>
<feature type="domain" description="Alpha galactosidase C-terminal" evidence="7">
    <location>
        <begin position="333"/>
        <end position="405"/>
    </location>
</feature>
<keyword evidence="4 5" id="KW-0326">Glycosidase</keyword>
<accession>A0A4U1GLG3</accession>
<dbReference type="AlphaFoldDB" id="A0A4R0NDV2"/>
<dbReference type="InterPro" id="IPR000111">
    <property type="entry name" value="Glyco_hydro_27/36_CS"/>
</dbReference>
<feature type="signal peptide" evidence="6">
    <location>
        <begin position="1"/>
        <end position="21"/>
    </location>
</feature>
<dbReference type="EC" id="3.2.1.22" evidence="5"/>
<dbReference type="Pfam" id="PF16499">
    <property type="entry name" value="Melibiase_2"/>
    <property type="match status" value="1"/>
</dbReference>
<proteinExistence type="inferred from homology"/>
<reference evidence="8 10" key="1">
    <citation type="submission" date="2019-02" db="EMBL/GenBank/DDBJ databases">
        <title>Pedobacter sp. RP-3-8 sp. nov., isolated from Arctic soil.</title>
        <authorList>
            <person name="Dahal R.H."/>
        </authorList>
    </citation>
    <scope>NUCLEOTIDE SEQUENCE [LARGE SCALE GENOMIC DNA]</scope>
    <source>
        <strain evidence="8 10">RP-3-8</strain>
    </source>
</reference>
<dbReference type="Pfam" id="PF17801">
    <property type="entry name" value="Melibiase_C"/>
    <property type="match status" value="1"/>
</dbReference>
<evidence type="ECO:0000313" key="9">
    <source>
        <dbReference type="EMBL" id="TKC65237.1"/>
    </source>
</evidence>
<dbReference type="PRINTS" id="PR00740">
    <property type="entry name" value="GLHYDRLASE27"/>
</dbReference>
<evidence type="ECO:0000256" key="6">
    <source>
        <dbReference type="SAM" id="SignalP"/>
    </source>
</evidence>
<evidence type="ECO:0000256" key="3">
    <source>
        <dbReference type="ARBA" id="ARBA00022801"/>
    </source>
</evidence>
<dbReference type="GO" id="GO:0005975">
    <property type="term" value="P:carbohydrate metabolic process"/>
    <property type="evidence" value="ECO:0007669"/>
    <property type="project" value="InterPro"/>
</dbReference>
<comment type="catalytic activity">
    <reaction evidence="5">
        <text>Hydrolysis of terminal, non-reducing alpha-D-galactose residues in alpha-D-galactosides, including galactose oligosaccharides, galactomannans and galactolipids.</text>
        <dbReference type="EC" id="3.2.1.22"/>
    </reaction>
</comment>
<dbReference type="InterPro" id="IPR041233">
    <property type="entry name" value="Melibiase_C"/>
</dbReference>
<dbReference type="SUPFAM" id="SSF51011">
    <property type="entry name" value="Glycosyl hydrolase domain"/>
    <property type="match status" value="1"/>
</dbReference>
<keyword evidence="2 6" id="KW-0732">Signal</keyword>
<dbReference type="PANTHER" id="PTHR11452">
    <property type="entry name" value="ALPHA-GALACTOSIDASE/ALPHA-N-ACETYLGALACTOSAMINIDASE"/>
    <property type="match status" value="1"/>
</dbReference>
<gene>
    <name evidence="8" type="ORF">EZ444_04755</name>
    <name evidence="9" type="ORF">FBD94_01415</name>
</gene>
<evidence type="ECO:0000313" key="10">
    <source>
        <dbReference type="Proteomes" id="UP000291117"/>
    </source>
</evidence>
<keyword evidence="3 5" id="KW-0378">Hydrolase</keyword>
<name>A0A4R0NDV2_9SPHI</name>
<dbReference type="Gene3D" id="3.20.20.70">
    <property type="entry name" value="Aldolase class I"/>
    <property type="match status" value="1"/>
</dbReference>
<evidence type="ECO:0000256" key="5">
    <source>
        <dbReference type="RuleBase" id="RU361168"/>
    </source>
</evidence>
<dbReference type="GO" id="GO:0004557">
    <property type="term" value="F:alpha-galactosidase activity"/>
    <property type="evidence" value="ECO:0007669"/>
    <property type="project" value="UniProtKB-EC"/>
</dbReference>
<evidence type="ECO:0000256" key="2">
    <source>
        <dbReference type="ARBA" id="ARBA00022729"/>
    </source>
</evidence>
<keyword evidence="10" id="KW-1185">Reference proteome</keyword>
<reference evidence="9 11" key="2">
    <citation type="submission" date="2019-04" db="EMBL/GenBank/DDBJ databases">
        <title>Pedobacter sp. RP-1-16 sp. nov., isolated from Arctic soil.</title>
        <authorList>
            <person name="Dahal R.H."/>
            <person name="Kim D.-U."/>
        </authorList>
    </citation>
    <scope>NUCLEOTIDE SEQUENCE [LARGE SCALE GENOMIC DNA]</scope>
    <source>
        <strain evidence="9 11">RP-1-16</strain>
    </source>
</reference>
<dbReference type="EMBL" id="SJSM01000002">
    <property type="protein sequence ID" value="TCC98589.1"/>
    <property type="molecule type" value="Genomic_DNA"/>
</dbReference>
<dbReference type="InterPro" id="IPR013785">
    <property type="entry name" value="Aldolase_TIM"/>
</dbReference>
<dbReference type="InterPro" id="IPR013780">
    <property type="entry name" value="Glyco_hydro_b"/>
</dbReference>
<dbReference type="InterPro" id="IPR017853">
    <property type="entry name" value="GH"/>
</dbReference>
<dbReference type="OrthoDB" id="9807519at2"/>
<organism evidence="8 10">
    <name type="scientific">Pedobacter hiemivivus</name>
    <dbReference type="NCBI Taxonomy" id="2530454"/>
    <lineage>
        <taxon>Bacteria</taxon>
        <taxon>Pseudomonadati</taxon>
        <taxon>Bacteroidota</taxon>
        <taxon>Sphingobacteriia</taxon>
        <taxon>Sphingobacteriales</taxon>
        <taxon>Sphingobacteriaceae</taxon>
        <taxon>Pedobacter</taxon>
    </lineage>
</organism>
<dbReference type="RefSeq" id="WP_131607572.1">
    <property type="nucleotide sequence ID" value="NZ_SJSM01000002.1"/>
</dbReference>
<evidence type="ECO:0000313" key="11">
    <source>
        <dbReference type="Proteomes" id="UP000309594"/>
    </source>
</evidence>
<evidence type="ECO:0000256" key="1">
    <source>
        <dbReference type="ARBA" id="ARBA00009743"/>
    </source>
</evidence>
<evidence type="ECO:0000256" key="4">
    <source>
        <dbReference type="ARBA" id="ARBA00023295"/>
    </source>
</evidence>
<evidence type="ECO:0000313" key="8">
    <source>
        <dbReference type="EMBL" id="TCC98589.1"/>
    </source>
</evidence>
<dbReference type="Gene3D" id="2.60.40.1180">
    <property type="entry name" value="Golgi alpha-mannosidase II"/>
    <property type="match status" value="1"/>
</dbReference>
<dbReference type="FunFam" id="3.20.20.70:FF:000286">
    <property type="entry name" value="Alpha-galactosidase"/>
    <property type="match status" value="1"/>
</dbReference>
<comment type="caution">
    <text evidence="8">The sequence shown here is derived from an EMBL/GenBank/DDBJ whole genome shotgun (WGS) entry which is preliminary data.</text>
</comment>
<dbReference type="PANTHER" id="PTHR11452:SF75">
    <property type="entry name" value="ALPHA-GALACTOSIDASE MEL1"/>
    <property type="match status" value="1"/>
</dbReference>
<dbReference type="EMBL" id="SWDX01000001">
    <property type="protein sequence ID" value="TKC65237.1"/>
    <property type="molecule type" value="Genomic_DNA"/>
</dbReference>
<accession>A0A4R0NDV2</accession>
<sequence length="409" mass="45720">MKRRLYYILILCCLFSIKICAQVKSKDGTILALTPPMGWMTWNYFADNINEKDIKEMADAMVSTGMLSAGYNYVFIDDGWQGGRDNRNNIIADPQKFPSGIKALADYVHSKGLKLGIYSDAALLTCAGYTASLGFEEQDAKAFANWGIDYLKYDYCGAPDDVEIAKQRYKTMADALRNSGRDIAFGICEWGGRKPWLWAAQAGGQLWRTTNDVRDKWKRRSVEEGGEGILNIMDLNASLDQYAGPGHWNDMDMLVVGLNGKKGPSGDLGGSGCTNTEYQSQMSLWSIMVSPLAATNDLRNMNAETKRILLNKEVIAINQDPLGKQAIRKVDNDTWTVLLKPLENGDYALAILNRAGTTQIADYDFSGFGLNDHYQIRDLWQHKVIGKGKKWRGSVDAHETKLFRLSKTK</sequence>
<protein>
    <recommendedName>
        <fullName evidence="5">Alpha-galactosidase</fullName>
        <ecNumber evidence="5">3.2.1.22</ecNumber>
    </recommendedName>
    <alternativeName>
        <fullName evidence="5">Melibiase</fullName>
    </alternativeName>
</protein>
<keyword evidence="5" id="KW-1015">Disulfide bond</keyword>
<dbReference type="CDD" id="cd14792">
    <property type="entry name" value="GH27"/>
    <property type="match status" value="1"/>
</dbReference>